<gene>
    <name evidence="5" type="ORF">MCOR_15460</name>
</gene>
<dbReference type="Pfam" id="PF04548">
    <property type="entry name" value="AIG1"/>
    <property type="match status" value="1"/>
</dbReference>
<evidence type="ECO:0000313" key="5">
    <source>
        <dbReference type="EMBL" id="CAC5379386.1"/>
    </source>
</evidence>
<dbReference type="EMBL" id="CACVKT020002701">
    <property type="protein sequence ID" value="CAC5379386.1"/>
    <property type="molecule type" value="Genomic_DNA"/>
</dbReference>
<dbReference type="InterPro" id="IPR045058">
    <property type="entry name" value="GIMA/IAN/Toc"/>
</dbReference>
<organism evidence="5 6">
    <name type="scientific">Mytilus coruscus</name>
    <name type="common">Sea mussel</name>
    <dbReference type="NCBI Taxonomy" id="42192"/>
    <lineage>
        <taxon>Eukaryota</taxon>
        <taxon>Metazoa</taxon>
        <taxon>Spiralia</taxon>
        <taxon>Lophotrochozoa</taxon>
        <taxon>Mollusca</taxon>
        <taxon>Bivalvia</taxon>
        <taxon>Autobranchia</taxon>
        <taxon>Pteriomorphia</taxon>
        <taxon>Mytilida</taxon>
        <taxon>Mytiloidea</taxon>
        <taxon>Mytilidae</taxon>
        <taxon>Mytilinae</taxon>
        <taxon>Mytilus</taxon>
    </lineage>
</organism>
<protein>
    <recommendedName>
        <fullName evidence="4">AIG1-type G domain-containing protein</fullName>
    </recommendedName>
</protein>
<keyword evidence="6" id="KW-1185">Reference proteome</keyword>
<dbReference type="GO" id="GO:0005525">
    <property type="term" value="F:GTP binding"/>
    <property type="evidence" value="ECO:0007669"/>
    <property type="project" value="UniProtKB-KW"/>
</dbReference>
<keyword evidence="2" id="KW-0547">Nucleotide-binding</keyword>
<dbReference type="PANTHER" id="PTHR10903:SF184">
    <property type="entry name" value="GTP-BINDING PROTEIN A"/>
    <property type="match status" value="1"/>
</dbReference>
<evidence type="ECO:0000256" key="2">
    <source>
        <dbReference type="ARBA" id="ARBA00022741"/>
    </source>
</evidence>
<dbReference type="PANTHER" id="PTHR10903">
    <property type="entry name" value="GTPASE, IMAP FAMILY MEMBER-RELATED"/>
    <property type="match status" value="1"/>
</dbReference>
<evidence type="ECO:0000256" key="1">
    <source>
        <dbReference type="ARBA" id="ARBA00008535"/>
    </source>
</evidence>
<dbReference type="Gene3D" id="3.40.50.300">
    <property type="entry name" value="P-loop containing nucleotide triphosphate hydrolases"/>
    <property type="match status" value="1"/>
</dbReference>
<dbReference type="InterPro" id="IPR006703">
    <property type="entry name" value="G_AIG1"/>
</dbReference>
<dbReference type="PROSITE" id="PS51720">
    <property type="entry name" value="G_AIG1"/>
    <property type="match status" value="1"/>
</dbReference>
<accession>A0A6J8B776</accession>
<evidence type="ECO:0000313" key="6">
    <source>
        <dbReference type="Proteomes" id="UP000507470"/>
    </source>
</evidence>
<dbReference type="Proteomes" id="UP000507470">
    <property type="component" value="Unassembled WGS sequence"/>
</dbReference>
<comment type="similarity">
    <text evidence="1">Belongs to the TRAFAC class TrmE-Era-EngA-EngB-Septin-like GTPase superfamily. AIG1/Toc34/Toc159-like paraseptin GTPase family. IAN subfamily.</text>
</comment>
<dbReference type="AlphaFoldDB" id="A0A6J8B776"/>
<evidence type="ECO:0000256" key="3">
    <source>
        <dbReference type="ARBA" id="ARBA00023134"/>
    </source>
</evidence>
<reference evidence="5 6" key="1">
    <citation type="submission" date="2020-06" db="EMBL/GenBank/DDBJ databases">
        <authorList>
            <person name="Li R."/>
            <person name="Bekaert M."/>
        </authorList>
    </citation>
    <scope>NUCLEOTIDE SEQUENCE [LARGE SCALE GENOMIC DNA]</scope>
    <source>
        <strain evidence="6">wild</strain>
    </source>
</reference>
<sequence length="256" mass="29728">MILGYNGFKAQRKSKSVTKYTKSKRTTISNRSILVIDTPGLYATTKENNRQNVRDEIKTCTQIGAPGIHAIIFVLSAATRFTEEDKNCFQDFFEIFGENFYQYAVVVFTGADILKEEKTTLKKYIGSDTILKSFLQQCGDRIVAFDNKNPSPLEIEGQRNHLVSLVLQSNESLKKYYTNTNFEDAERICEILEANHIDQMAVLYNQYEEKNALEMVELDMRYHENLIKLRDKIRQEIEEENKKEKISKKTERCTVM</sequence>
<dbReference type="InterPro" id="IPR027417">
    <property type="entry name" value="P-loop_NTPase"/>
</dbReference>
<feature type="domain" description="AIG1-type G" evidence="4">
    <location>
        <begin position="1"/>
        <end position="186"/>
    </location>
</feature>
<dbReference type="SUPFAM" id="SSF52540">
    <property type="entry name" value="P-loop containing nucleoside triphosphate hydrolases"/>
    <property type="match status" value="1"/>
</dbReference>
<evidence type="ECO:0000259" key="4">
    <source>
        <dbReference type="PROSITE" id="PS51720"/>
    </source>
</evidence>
<dbReference type="OrthoDB" id="8955237at2759"/>
<keyword evidence="3" id="KW-0342">GTP-binding</keyword>
<proteinExistence type="inferred from homology"/>
<name>A0A6J8B776_MYTCO</name>